<dbReference type="AlphaFoldDB" id="V9D4J2"/>
<protein>
    <recommendedName>
        <fullName evidence="10">GH16 domain-containing protein</fullName>
    </recommendedName>
</protein>
<dbReference type="InterPro" id="IPR013320">
    <property type="entry name" value="ConA-like_dom_sf"/>
</dbReference>
<dbReference type="PANTHER" id="PTHR10963:SF58">
    <property type="entry name" value="ENDO-1,3(4)-BETA-GLUCANASE XGEA"/>
    <property type="match status" value="1"/>
</dbReference>
<dbReference type="PANTHER" id="PTHR10963">
    <property type="entry name" value="GLYCOSYL HYDROLASE-RELATED"/>
    <property type="match status" value="1"/>
</dbReference>
<evidence type="ECO:0000256" key="2">
    <source>
        <dbReference type="ARBA" id="ARBA00006865"/>
    </source>
</evidence>
<evidence type="ECO:0000256" key="3">
    <source>
        <dbReference type="ARBA" id="ARBA00022729"/>
    </source>
</evidence>
<name>V9D4J2_9EURO</name>
<dbReference type="GO" id="GO:0009251">
    <property type="term" value="P:glucan catabolic process"/>
    <property type="evidence" value="ECO:0007669"/>
    <property type="project" value="TreeGrafter"/>
</dbReference>
<evidence type="ECO:0008006" key="10">
    <source>
        <dbReference type="Google" id="ProtNLM"/>
    </source>
</evidence>
<comment type="similarity">
    <text evidence="2">Belongs to the glycosyl hydrolase 16 family.</text>
</comment>
<evidence type="ECO:0000256" key="5">
    <source>
        <dbReference type="ARBA" id="ARBA00023136"/>
    </source>
</evidence>
<dbReference type="GO" id="GO:0016798">
    <property type="term" value="F:hydrolase activity, acting on glycosyl bonds"/>
    <property type="evidence" value="ECO:0007669"/>
    <property type="project" value="UniProtKB-KW"/>
</dbReference>
<comment type="subcellular location">
    <subcellularLocation>
        <location evidence="1">Membrane</location>
    </subcellularLocation>
</comment>
<dbReference type="VEuPathDB" id="FungiDB:G647_07235"/>
<dbReference type="Pfam" id="PF26113">
    <property type="entry name" value="GH16_XgeA"/>
    <property type="match status" value="1"/>
</dbReference>
<gene>
    <name evidence="8" type="ORF">G647_07235</name>
</gene>
<dbReference type="GeneID" id="19985728"/>
<evidence type="ECO:0000256" key="7">
    <source>
        <dbReference type="ARBA" id="ARBA00023295"/>
    </source>
</evidence>
<dbReference type="Gene3D" id="2.60.120.200">
    <property type="match status" value="1"/>
</dbReference>
<dbReference type="HOGENOM" id="CLU_016972_1_1_1"/>
<sequence length="364" mass="39207">MRPSTLVSALLAGGARGLSNYQLVGNYSGVDFFSNFQFFSDPDPTAGFVKYVDQDTANSTGLAGIASGDQFKDLPYLGVDYSSLAQAGRPSTRIESQNSFNSSTLWVTDIRHHPGGVCGVWSAYWLVGPNWPWGGEIDLLENINLATTNKYVLHTGANLAVSNISDPTTANSSGMNIRGQFSNLNCSAAAEGNVGCVVEGQDNTFGTEFNANGGGVIALEYLPEAISVWQFARTEIPGDIFDGTPTPSTWRRADAHFVATDGSSLEYYFYSLRMVFNTNICGSWIDKVWQTSECAALAPSCAAYAAKNPAAFKDAYWLIGGVQVYEAVASDMNATAIPAVPAANLTSDLNYRRHVRRSSRGQVW</sequence>
<dbReference type="EMBL" id="KB822707">
    <property type="protein sequence ID" value="ETI20892.1"/>
    <property type="molecule type" value="Genomic_DNA"/>
</dbReference>
<evidence type="ECO:0000256" key="1">
    <source>
        <dbReference type="ARBA" id="ARBA00004370"/>
    </source>
</evidence>
<proteinExistence type="inferred from homology"/>
<dbReference type="RefSeq" id="XP_008729773.1">
    <property type="nucleotide sequence ID" value="XM_008731551.1"/>
</dbReference>
<dbReference type="Proteomes" id="UP000030678">
    <property type="component" value="Unassembled WGS sequence"/>
</dbReference>
<evidence type="ECO:0000313" key="8">
    <source>
        <dbReference type="EMBL" id="ETI20892.1"/>
    </source>
</evidence>
<accession>V9D4J2</accession>
<keyword evidence="3" id="KW-0732">Signal</keyword>
<reference evidence="8 9" key="1">
    <citation type="submission" date="2013-03" db="EMBL/GenBank/DDBJ databases">
        <title>The Genome Sequence of Cladophialophora carrionii CBS 160.54.</title>
        <authorList>
            <consortium name="The Broad Institute Genomics Platform"/>
            <person name="Cuomo C."/>
            <person name="de Hoog S."/>
            <person name="Gorbushina A."/>
            <person name="Walker B."/>
            <person name="Young S.K."/>
            <person name="Zeng Q."/>
            <person name="Gargeya S."/>
            <person name="Fitzgerald M."/>
            <person name="Haas B."/>
            <person name="Abouelleil A."/>
            <person name="Allen A.W."/>
            <person name="Alvarado L."/>
            <person name="Arachchi H.M."/>
            <person name="Berlin A.M."/>
            <person name="Chapman S.B."/>
            <person name="Gainer-Dewar J."/>
            <person name="Goldberg J."/>
            <person name="Griggs A."/>
            <person name="Gujja S."/>
            <person name="Hansen M."/>
            <person name="Howarth C."/>
            <person name="Imamovic A."/>
            <person name="Ireland A."/>
            <person name="Larimer J."/>
            <person name="McCowan C."/>
            <person name="Murphy C."/>
            <person name="Pearson M."/>
            <person name="Poon T.W."/>
            <person name="Priest M."/>
            <person name="Roberts A."/>
            <person name="Saif S."/>
            <person name="Shea T."/>
            <person name="Sisk P."/>
            <person name="Sykes S."/>
            <person name="Wortman J."/>
            <person name="Nusbaum C."/>
            <person name="Birren B."/>
        </authorList>
    </citation>
    <scope>NUCLEOTIDE SEQUENCE [LARGE SCALE GENOMIC DNA]</scope>
    <source>
        <strain evidence="8 9">CBS 160.54</strain>
    </source>
</reference>
<evidence type="ECO:0000313" key="9">
    <source>
        <dbReference type="Proteomes" id="UP000030678"/>
    </source>
</evidence>
<evidence type="ECO:0000256" key="6">
    <source>
        <dbReference type="ARBA" id="ARBA00023180"/>
    </source>
</evidence>
<keyword evidence="4" id="KW-0378">Hydrolase</keyword>
<keyword evidence="7" id="KW-0326">Glycosidase</keyword>
<organism evidence="8 9">
    <name type="scientific">Cladophialophora carrionii CBS 160.54</name>
    <dbReference type="NCBI Taxonomy" id="1279043"/>
    <lineage>
        <taxon>Eukaryota</taxon>
        <taxon>Fungi</taxon>
        <taxon>Dikarya</taxon>
        <taxon>Ascomycota</taxon>
        <taxon>Pezizomycotina</taxon>
        <taxon>Eurotiomycetes</taxon>
        <taxon>Chaetothyriomycetidae</taxon>
        <taxon>Chaetothyriales</taxon>
        <taxon>Herpotrichiellaceae</taxon>
        <taxon>Cladophialophora</taxon>
    </lineage>
</organism>
<evidence type="ECO:0000256" key="4">
    <source>
        <dbReference type="ARBA" id="ARBA00022801"/>
    </source>
</evidence>
<dbReference type="InterPro" id="IPR050546">
    <property type="entry name" value="Glycosyl_Hydrlase_16"/>
</dbReference>
<dbReference type="OrthoDB" id="192832at2759"/>
<keyword evidence="5" id="KW-0472">Membrane</keyword>
<keyword evidence="6" id="KW-0325">Glycoprotein</keyword>
<dbReference type="SUPFAM" id="SSF49899">
    <property type="entry name" value="Concanavalin A-like lectins/glucanases"/>
    <property type="match status" value="1"/>
</dbReference>
<dbReference type="GO" id="GO:0016020">
    <property type="term" value="C:membrane"/>
    <property type="evidence" value="ECO:0007669"/>
    <property type="project" value="UniProtKB-SubCell"/>
</dbReference>